<gene>
    <name evidence="3" type="ORF">BD311DRAFT_17828</name>
</gene>
<dbReference type="GO" id="GO:0016491">
    <property type="term" value="F:oxidoreductase activity"/>
    <property type="evidence" value="ECO:0007669"/>
    <property type="project" value="UniProtKB-KW"/>
</dbReference>
<dbReference type="SUPFAM" id="SSF51430">
    <property type="entry name" value="NAD(P)-linked oxidoreductase"/>
    <property type="match status" value="1"/>
</dbReference>
<dbReference type="OrthoDB" id="37537at2759"/>
<dbReference type="InterPro" id="IPR050791">
    <property type="entry name" value="Aldo-Keto_reductase"/>
</dbReference>
<evidence type="ECO:0000256" key="1">
    <source>
        <dbReference type="ARBA" id="ARBA00023002"/>
    </source>
</evidence>
<protein>
    <submittedName>
        <fullName evidence="3">Aldo/keto reductase</fullName>
    </submittedName>
</protein>
<dbReference type="InterPro" id="IPR036812">
    <property type="entry name" value="NAD(P)_OxRdtase_dom_sf"/>
</dbReference>
<dbReference type="PANTHER" id="PTHR43625:SF78">
    <property type="entry name" value="PYRIDOXAL REDUCTASE-RELATED"/>
    <property type="match status" value="1"/>
</dbReference>
<dbReference type="Proteomes" id="UP000292957">
    <property type="component" value="Unassembled WGS sequence"/>
</dbReference>
<evidence type="ECO:0000259" key="2">
    <source>
        <dbReference type="Pfam" id="PF00248"/>
    </source>
</evidence>
<dbReference type="Pfam" id="PF00248">
    <property type="entry name" value="Aldo_ket_red"/>
    <property type="match status" value="1"/>
</dbReference>
<dbReference type="PANTHER" id="PTHR43625">
    <property type="entry name" value="AFLATOXIN B1 ALDEHYDE REDUCTASE"/>
    <property type="match status" value="1"/>
</dbReference>
<proteinExistence type="predicted"/>
<dbReference type="GO" id="GO:0005737">
    <property type="term" value="C:cytoplasm"/>
    <property type="evidence" value="ECO:0007669"/>
    <property type="project" value="TreeGrafter"/>
</dbReference>
<keyword evidence="1" id="KW-0560">Oxidoreductase</keyword>
<dbReference type="EMBL" id="ML143386">
    <property type="protein sequence ID" value="TBU35844.1"/>
    <property type="molecule type" value="Genomic_DNA"/>
</dbReference>
<reference evidence="3" key="1">
    <citation type="submission" date="2019-01" db="EMBL/GenBank/DDBJ databases">
        <title>Draft genome sequences of three monokaryotic isolates of the white-rot basidiomycete fungus Dichomitus squalens.</title>
        <authorList>
            <consortium name="DOE Joint Genome Institute"/>
            <person name="Lopez S.C."/>
            <person name="Andreopoulos B."/>
            <person name="Pangilinan J."/>
            <person name="Lipzen A."/>
            <person name="Riley R."/>
            <person name="Ahrendt S."/>
            <person name="Ng V."/>
            <person name="Barry K."/>
            <person name="Daum C."/>
            <person name="Grigoriev I.V."/>
            <person name="Hilden K.S."/>
            <person name="Makela M.R."/>
            <person name="de Vries R.P."/>
        </authorList>
    </citation>
    <scope>NUCLEOTIDE SEQUENCE [LARGE SCALE GENOMIC DNA]</scope>
    <source>
        <strain evidence="3">OM18370.1</strain>
    </source>
</reference>
<dbReference type="AlphaFoldDB" id="A0A4Q9N5B0"/>
<dbReference type="Gene3D" id="3.20.20.100">
    <property type="entry name" value="NADP-dependent oxidoreductase domain"/>
    <property type="match status" value="1"/>
</dbReference>
<name>A0A4Q9N5B0_9APHY</name>
<organism evidence="3">
    <name type="scientific">Dichomitus squalens</name>
    <dbReference type="NCBI Taxonomy" id="114155"/>
    <lineage>
        <taxon>Eukaryota</taxon>
        <taxon>Fungi</taxon>
        <taxon>Dikarya</taxon>
        <taxon>Basidiomycota</taxon>
        <taxon>Agaricomycotina</taxon>
        <taxon>Agaricomycetes</taxon>
        <taxon>Polyporales</taxon>
        <taxon>Polyporaceae</taxon>
        <taxon>Dichomitus</taxon>
    </lineage>
</organism>
<dbReference type="CDD" id="cd19077">
    <property type="entry name" value="AKR_AKR8A1-2"/>
    <property type="match status" value="1"/>
</dbReference>
<dbReference type="InterPro" id="IPR023210">
    <property type="entry name" value="NADP_OxRdtase_dom"/>
</dbReference>
<accession>A0A4Q9N5B0</accession>
<sequence>MTVTKTAKLGGTATDVTVGKVAHGLMMMTWRDPKYPLPDEEAFEAIKAGVDSLPPGVKMFLNSGEFYGPDQSPANLELLARFYQKYPDYADKTFLSVKGGLAARQLVPDGSAENLRRSVTFINEKLGGIKKMDLFETARVPSNVPLEDVIKTLVELKNEGHFQHLGLSECSAATLRKAHAIHPVTAVEIEVSLWSYEEETKKVIETAKELGVAVLGYSPLGRGFLTGSIKSLDDLPQNDMRRHMTRFQEENFKHNFALVDAVKAIAERKGITPGQLAIAWVASLGQHVIPLPGSSVKKRTLENLAAGEIELTAAELAEIDQTLAKTPIKGGRYSDSVDPKVLHLWG</sequence>
<evidence type="ECO:0000313" key="3">
    <source>
        <dbReference type="EMBL" id="TBU35844.1"/>
    </source>
</evidence>
<feature type="domain" description="NADP-dependent oxidoreductase" evidence="2">
    <location>
        <begin position="24"/>
        <end position="322"/>
    </location>
</feature>